<dbReference type="EMBL" id="HG996466">
    <property type="protein sequence ID" value="CAG1859644.1"/>
    <property type="molecule type" value="Genomic_DNA"/>
</dbReference>
<gene>
    <name evidence="2" type="ORF">GSMUA_299390.1</name>
</gene>
<feature type="region of interest" description="Disordered" evidence="1">
    <location>
        <begin position="17"/>
        <end position="38"/>
    </location>
</feature>
<reference evidence="3" key="2">
    <citation type="submission" date="2021-05" db="UniProtKB">
        <authorList>
            <consortium name="EnsemblPlants"/>
        </authorList>
    </citation>
    <scope>IDENTIFICATION</scope>
    <source>
        <strain evidence="3">subsp. malaccensis</strain>
    </source>
</reference>
<evidence type="ECO:0000313" key="2">
    <source>
        <dbReference type="EMBL" id="CAG1859644.1"/>
    </source>
</evidence>
<protein>
    <submittedName>
        <fullName evidence="2">(wild Malaysian banana) hypothetical protein</fullName>
    </submittedName>
</protein>
<feature type="region of interest" description="Disordered" evidence="1">
    <location>
        <begin position="66"/>
        <end position="105"/>
    </location>
</feature>
<organism evidence="3 4">
    <name type="scientific">Musa acuminata subsp. malaccensis</name>
    <name type="common">Wild banana</name>
    <name type="synonym">Musa malaccensis</name>
    <dbReference type="NCBI Taxonomy" id="214687"/>
    <lineage>
        <taxon>Eukaryota</taxon>
        <taxon>Viridiplantae</taxon>
        <taxon>Streptophyta</taxon>
        <taxon>Embryophyta</taxon>
        <taxon>Tracheophyta</taxon>
        <taxon>Spermatophyta</taxon>
        <taxon>Magnoliopsida</taxon>
        <taxon>Liliopsida</taxon>
        <taxon>Zingiberales</taxon>
        <taxon>Musaceae</taxon>
        <taxon>Musa</taxon>
    </lineage>
</organism>
<feature type="compositionally biased region" description="Low complexity" evidence="1">
    <location>
        <begin position="80"/>
        <end position="96"/>
    </location>
</feature>
<sequence>MKKIISFWMGTVELSWPTSGPAASSSTSSSPDSFPSKTRTWCVCTAKCSRPSTRSRHGSLATLVASYPASSRSRGHRGSITRSSSSPPCRRGSTCRACSSGRLNY</sequence>
<evidence type="ECO:0000313" key="4">
    <source>
        <dbReference type="Proteomes" id="UP000012960"/>
    </source>
</evidence>
<dbReference type="InParanoid" id="A0A804HUJ6"/>
<proteinExistence type="predicted"/>
<dbReference type="EnsemblPlants" id="Ma01_t15750.1">
    <property type="protein sequence ID" value="Ma01_p15750.1"/>
    <property type="gene ID" value="Ma01_g15750"/>
</dbReference>
<accession>A0A804HUJ6</accession>
<dbReference type="Gramene" id="Ma01_t15750.1">
    <property type="protein sequence ID" value="Ma01_p15750.1"/>
    <property type="gene ID" value="Ma01_g15750"/>
</dbReference>
<name>A0A804HUJ6_MUSAM</name>
<dbReference type="Proteomes" id="UP000012960">
    <property type="component" value="Unplaced"/>
</dbReference>
<dbReference type="AlphaFoldDB" id="A0A804HUJ6"/>
<feature type="compositionally biased region" description="Low complexity" evidence="1">
    <location>
        <begin position="17"/>
        <end position="36"/>
    </location>
</feature>
<reference evidence="2" key="1">
    <citation type="submission" date="2021-03" db="EMBL/GenBank/DDBJ databases">
        <authorList>
            <consortium name="Genoscope - CEA"/>
            <person name="William W."/>
        </authorList>
    </citation>
    <scope>NUCLEOTIDE SEQUENCE</scope>
    <source>
        <strain evidence="2">Doubled-haploid Pahang</strain>
    </source>
</reference>
<keyword evidence="4" id="KW-1185">Reference proteome</keyword>
<evidence type="ECO:0000313" key="3">
    <source>
        <dbReference type="EnsemblPlants" id="Ma01_p15750.1"/>
    </source>
</evidence>
<evidence type="ECO:0000256" key="1">
    <source>
        <dbReference type="SAM" id="MobiDB-lite"/>
    </source>
</evidence>